<organism evidence="1">
    <name type="scientific">marine sediment metagenome</name>
    <dbReference type="NCBI Taxonomy" id="412755"/>
    <lineage>
        <taxon>unclassified sequences</taxon>
        <taxon>metagenomes</taxon>
        <taxon>ecological metagenomes</taxon>
    </lineage>
</organism>
<dbReference type="AlphaFoldDB" id="A0A0F9VPR4"/>
<name>A0A0F9VPR4_9ZZZZ</name>
<dbReference type="EMBL" id="LAZR01000033">
    <property type="protein sequence ID" value="KKO01908.1"/>
    <property type="molecule type" value="Genomic_DNA"/>
</dbReference>
<comment type="caution">
    <text evidence="1">The sequence shown here is derived from an EMBL/GenBank/DDBJ whole genome shotgun (WGS) entry which is preliminary data.</text>
</comment>
<evidence type="ECO:0000313" key="1">
    <source>
        <dbReference type="EMBL" id="KKO01908.1"/>
    </source>
</evidence>
<gene>
    <name evidence="1" type="ORF">LCGC14_0112630</name>
</gene>
<accession>A0A0F9VPR4</accession>
<sequence>MSESRISTLKPSVTRTTDGKKIDRWRVELPDGHDEITVAMHATHDGIHFVAKGRHPCLDGLEWQGSDLAVIRQSVMEDVEKAAKRYFETDWTPAVAVEVNLYNRSHKDKMRVQLEVSITDLFTDPTKPVGNQGETHVLKESRPMIMMQRSHDQKFEVDTNLNTSNMLYLHERGVIASRTIVGEDLRHQAMAFTKTLEDFSIQLMRRTAPDVVRMEGLPSPEDLALILREAIDNPETKSLDNRDPDFD</sequence>
<proteinExistence type="predicted"/>
<reference evidence="1" key="1">
    <citation type="journal article" date="2015" name="Nature">
        <title>Complex archaea that bridge the gap between prokaryotes and eukaryotes.</title>
        <authorList>
            <person name="Spang A."/>
            <person name="Saw J.H."/>
            <person name="Jorgensen S.L."/>
            <person name="Zaremba-Niedzwiedzka K."/>
            <person name="Martijn J."/>
            <person name="Lind A.E."/>
            <person name="van Eijk R."/>
            <person name="Schleper C."/>
            <person name="Guy L."/>
            <person name="Ettema T.J."/>
        </authorList>
    </citation>
    <scope>NUCLEOTIDE SEQUENCE</scope>
</reference>
<protein>
    <submittedName>
        <fullName evidence="1">Uncharacterized protein</fullName>
    </submittedName>
</protein>